<comment type="caution">
    <text evidence="1">The sequence shown here is derived from an EMBL/GenBank/DDBJ whole genome shotgun (WGS) entry which is preliminary data.</text>
</comment>
<sequence>MDDAANDMAGTLPHIKGIAFLNYSLGPSQEWLRGQRAGGRPGLAVVSGQAGNGGPHNPRPLTGGFCDAGVAYFSSARFLDVDPGEQTIQDQRRHLRIHRTNALHGEHAQRVIGQRVRDHVLQGCLGHEEGRQGEAI</sequence>
<dbReference type="EMBL" id="MNAD01001305">
    <property type="protein sequence ID" value="OJT06494.1"/>
    <property type="molecule type" value="Genomic_DNA"/>
</dbReference>
<keyword evidence="2" id="KW-1185">Reference proteome</keyword>
<dbReference type="Proteomes" id="UP000184267">
    <property type="component" value="Unassembled WGS sequence"/>
</dbReference>
<accession>A0A1M2VFV1</accession>
<evidence type="ECO:0000313" key="2">
    <source>
        <dbReference type="Proteomes" id="UP000184267"/>
    </source>
</evidence>
<reference evidence="1 2" key="1">
    <citation type="submission" date="2016-10" db="EMBL/GenBank/DDBJ databases">
        <title>Genome sequence of the basidiomycete white-rot fungus Trametes pubescens.</title>
        <authorList>
            <person name="Makela M.R."/>
            <person name="Granchi Z."/>
            <person name="Peng M."/>
            <person name="De Vries R.P."/>
            <person name="Grigoriev I."/>
            <person name="Riley R."/>
            <person name="Hilden K."/>
        </authorList>
    </citation>
    <scope>NUCLEOTIDE SEQUENCE [LARGE SCALE GENOMIC DNA]</scope>
    <source>
        <strain evidence="1 2">FBCC735</strain>
    </source>
</reference>
<dbReference type="AlphaFoldDB" id="A0A1M2VFV1"/>
<name>A0A1M2VFV1_TRAPU</name>
<proteinExistence type="predicted"/>
<evidence type="ECO:0000313" key="1">
    <source>
        <dbReference type="EMBL" id="OJT06494.1"/>
    </source>
</evidence>
<gene>
    <name evidence="1" type="ORF">TRAPUB_2653</name>
</gene>
<protein>
    <submittedName>
        <fullName evidence="1">Uncharacterized protein</fullName>
    </submittedName>
</protein>
<organism evidence="1 2">
    <name type="scientific">Trametes pubescens</name>
    <name type="common">White-rot fungus</name>
    <dbReference type="NCBI Taxonomy" id="154538"/>
    <lineage>
        <taxon>Eukaryota</taxon>
        <taxon>Fungi</taxon>
        <taxon>Dikarya</taxon>
        <taxon>Basidiomycota</taxon>
        <taxon>Agaricomycotina</taxon>
        <taxon>Agaricomycetes</taxon>
        <taxon>Polyporales</taxon>
        <taxon>Polyporaceae</taxon>
        <taxon>Trametes</taxon>
    </lineage>
</organism>